<evidence type="ECO:0000256" key="4">
    <source>
        <dbReference type="ARBA" id="ARBA00016856"/>
    </source>
</evidence>
<organism evidence="13 14">
    <name type="scientific">Ceratopteris richardii</name>
    <name type="common">Triangle waterfern</name>
    <dbReference type="NCBI Taxonomy" id="49495"/>
    <lineage>
        <taxon>Eukaryota</taxon>
        <taxon>Viridiplantae</taxon>
        <taxon>Streptophyta</taxon>
        <taxon>Embryophyta</taxon>
        <taxon>Tracheophyta</taxon>
        <taxon>Polypodiopsida</taxon>
        <taxon>Polypodiidae</taxon>
        <taxon>Polypodiales</taxon>
        <taxon>Pteridineae</taxon>
        <taxon>Pteridaceae</taxon>
        <taxon>Parkerioideae</taxon>
        <taxon>Ceratopteris</taxon>
    </lineage>
</organism>
<evidence type="ECO:0000313" key="14">
    <source>
        <dbReference type="Proteomes" id="UP000825935"/>
    </source>
</evidence>
<dbReference type="GO" id="GO:0015031">
    <property type="term" value="P:protein transport"/>
    <property type="evidence" value="ECO:0007669"/>
    <property type="project" value="UniProtKB-KW"/>
</dbReference>
<dbReference type="GO" id="GO:0005634">
    <property type="term" value="C:nucleus"/>
    <property type="evidence" value="ECO:0007669"/>
    <property type="project" value="UniProtKB-SubCell"/>
</dbReference>
<comment type="subcellular location">
    <subcellularLocation>
        <location evidence="2">Cytoplasm</location>
    </subcellularLocation>
    <subcellularLocation>
        <location evidence="1">Nucleus</location>
    </subcellularLocation>
</comment>
<evidence type="ECO:0000256" key="5">
    <source>
        <dbReference type="ARBA" id="ARBA00022448"/>
    </source>
</evidence>
<comment type="caution">
    <text evidence="13">The sequence shown here is derived from an EMBL/GenBank/DDBJ whole genome shotgun (WGS) entry which is preliminary data.</text>
</comment>
<evidence type="ECO:0000259" key="12">
    <source>
        <dbReference type="Pfam" id="PF10258"/>
    </source>
</evidence>
<proteinExistence type="inferred from homology"/>
<dbReference type="Pfam" id="PF10258">
    <property type="entry name" value="PHAX_RNA-bd"/>
    <property type="match status" value="1"/>
</dbReference>
<dbReference type="InterPro" id="IPR038092">
    <property type="entry name" value="PHAX_RNA-binding_sf"/>
</dbReference>
<comment type="similarity">
    <text evidence="3">Belongs to the PHAX family.</text>
</comment>
<dbReference type="GO" id="GO:0006408">
    <property type="term" value="P:snRNA export from nucleus"/>
    <property type="evidence" value="ECO:0007669"/>
    <property type="project" value="InterPro"/>
</dbReference>
<dbReference type="OMA" id="KREENGH"/>
<evidence type="ECO:0000256" key="3">
    <source>
        <dbReference type="ARBA" id="ARBA00006094"/>
    </source>
</evidence>
<feature type="region of interest" description="Disordered" evidence="11">
    <location>
        <begin position="82"/>
        <end position="109"/>
    </location>
</feature>
<dbReference type="InterPro" id="IPR039047">
    <property type="entry name" value="PHAX"/>
</dbReference>
<feature type="compositionally biased region" description="Basic residues" evidence="11">
    <location>
        <begin position="93"/>
        <end position="106"/>
    </location>
</feature>
<feature type="domain" description="Phosphorylated adapter RNA export protein RNA-binding" evidence="12">
    <location>
        <begin position="119"/>
        <end position="195"/>
    </location>
</feature>
<dbReference type="InterPro" id="IPR019385">
    <property type="entry name" value="PHAX_RNA-binding_domain"/>
</dbReference>
<evidence type="ECO:0000256" key="6">
    <source>
        <dbReference type="ARBA" id="ARBA00022490"/>
    </source>
</evidence>
<sequence length="325" mass="36930">MESVESLWEYDDELLDFDDVQDEQTQVVDVHPAKQPQTLEDGEIEPADPLHEGSHTTIFEGFHTSTQGVSFKFMTNDLDAAVHNSKKSERPRKSTRKKGQKKKGSHQKATAKLDLKAFVANTCHFLREPKQYLVEAALQRLGIDVIHNLIQEVKTIEQNGGQMIADGGRRRTPGGVLWNVLRSRYAEDYKAIMAAGRDHEKQQKQQKRKIERDDMVIDGQPSIKRRRTVSVGSEMEREIASPVAQVKRTGVTVCSSKVVQMDDVISKVDPDNKYSIKCVQNAWAQGIRKGKSVYRDDDMNMDDAMIRKSSSVTERIRMPVQYDDL</sequence>
<dbReference type="Proteomes" id="UP000825935">
    <property type="component" value="Chromosome 8"/>
</dbReference>
<keyword evidence="9" id="KW-0539">Nucleus</keyword>
<reference evidence="13" key="1">
    <citation type="submission" date="2021-08" db="EMBL/GenBank/DDBJ databases">
        <title>WGS assembly of Ceratopteris richardii.</title>
        <authorList>
            <person name="Marchant D.B."/>
            <person name="Chen G."/>
            <person name="Jenkins J."/>
            <person name="Shu S."/>
            <person name="Leebens-Mack J."/>
            <person name="Grimwood J."/>
            <person name="Schmutz J."/>
            <person name="Soltis P."/>
            <person name="Soltis D."/>
            <person name="Chen Z.-H."/>
        </authorList>
    </citation>
    <scope>NUCLEOTIDE SEQUENCE</scope>
    <source>
        <strain evidence="13">Whitten #5841</strain>
        <tissue evidence="13">Leaf</tissue>
    </source>
</reference>
<dbReference type="AlphaFoldDB" id="A0A8T2U5Y1"/>
<keyword evidence="6" id="KW-0963">Cytoplasm</keyword>
<evidence type="ECO:0000256" key="1">
    <source>
        <dbReference type="ARBA" id="ARBA00004123"/>
    </source>
</evidence>
<evidence type="ECO:0000256" key="9">
    <source>
        <dbReference type="ARBA" id="ARBA00023242"/>
    </source>
</evidence>
<keyword evidence="8" id="KW-0653">Protein transport</keyword>
<evidence type="ECO:0000256" key="7">
    <source>
        <dbReference type="ARBA" id="ARBA00022884"/>
    </source>
</evidence>
<evidence type="ECO:0000313" key="13">
    <source>
        <dbReference type="EMBL" id="KAH7430742.1"/>
    </source>
</evidence>
<keyword evidence="7" id="KW-0694">RNA-binding</keyword>
<evidence type="ECO:0000256" key="2">
    <source>
        <dbReference type="ARBA" id="ARBA00004496"/>
    </source>
</evidence>
<dbReference type="PANTHER" id="PTHR13135:SF0">
    <property type="entry name" value="PHOSPHORYLATED ADAPTER RNA EXPORT PROTEIN"/>
    <property type="match status" value="1"/>
</dbReference>
<evidence type="ECO:0000256" key="10">
    <source>
        <dbReference type="ARBA" id="ARBA00030834"/>
    </source>
</evidence>
<evidence type="ECO:0000256" key="11">
    <source>
        <dbReference type="SAM" id="MobiDB-lite"/>
    </source>
</evidence>
<dbReference type="OrthoDB" id="20573at2759"/>
<keyword evidence="5" id="KW-0813">Transport</keyword>
<name>A0A8T2U5Y1_CERRI</name>
<dbReference type="PANTHER" id="PTHR13135">
    <property type="entry name" value="CYTOSOLIC RESINIFERATOXIN BINDING PROTEIN RBP-26"/>
    <property type="match status" value="1"/>
</dbReference>
<dbReference type="GO" id="GO:0003723">
    <property type="term" value="F:RNA binding"/>
    <property type="evidence" value="ECO:0007669"/>
    <property type="project" value="UniProtKB-KW"/>
</dbReference>
<accession>A0A8T2U5Y1</accession>
<protein>
    <recommendedName>
        <fullName evidence="4">Phosphorylated adapter RNA export protein</fullName>
    </recommendedName>
    <alternativeName>
        <fullName evidence="10">RNA U small nuclear RNA export adapter protein</fullName>
    </alternativeName>
</protein>
<dbReference type="EMBL" id="CM035413">
    <property type="protein sequence ID" value="KAH7430742.1"/>
    <property type="molecule type" value="Genomic_DNA"/>
</dbReference>
<dbReference type="GO" id="GO:0005737">
    <property type="term" value="C:cytoplasm"/>
    <property type="evidence" value="ECO:0007669"/>
    <property type="project" value="UniProtKB-SubCell"/>
</dbReference>
<dbReference type="Gene3D" id="1.10.10.1440">
    <property type="entry name" value="PHAX RNA-binding domain"/>
    <property type="match status" value="1"/>
</dbReference>
<gene>
    <name evidence="13" type="ORF">KP509_08G012200</name>
</gene>
<keyword evidence="14" id="KW-1185">Reference proteome</keyword>
<evidence type="ECO:0000256" key="8">
    <source>
        <dbReference type="ARBA" id="ARBA00022927"/>
    </source>
</evidence>